<accession>A0A330GXH1</accession>
<dbReference type="EMBL" id="QMBQ01000006">
    <property type="protein sequence ID" value="RAZ74476.1"/>
    <property type="molecule type" value="Genomic_DNA"/>
</dbReference>
<reference evidence="2" key="1">
    <citation type="submission" date="2018-06" db="EMBL/GenBank/DDBJ databases">
        <authorList>
            <person name="Helene L.C."/>
            <person name="Dall'Agnol R."/>
            <person name="Delamuta J.R."/>
            <person name="Hungria M."/>
        </authorList>
    </citation>
    <scope>NUCLEOTIDE SEQUENCE [LARGE SCALE GENOMIC DNA]</scope>
    <source>
        <strain evidence="2">CNPSo 3140</strain>
    </source>
</reference>
<sequence length="76" mass="8129">MGVPAFVILGLDPRIHAETCVKLAAVENVADAERLILYLRPVVGITAWIPGSARVASLLAPPWNDEVAKATILTPR</sequence>
<dbReference type="AlphaFoldDB" id="A0A330GXH1"/>
<organism evidence="1 2">
    <name type="scientific">Mesorhizobium atlanticum</name>
    <dbReference type="NCBI Taxonomy" id="2233532"/>
    <lineage>
        <taxon>Bacteria</taxon>
        <taxon>Pseudomonadati</taxon>
        <taxon>Pseudomonadota</taxon>
        <taxon>Alphaproteobacteria</taxon>
        <taxon>Hyphomicrobiales</taxon>
        <taxon>Phyllobacteriaceae</taxon>
        <taxon>Mesorhizobium</taxon>
    </lineage>
</organism>
<dbReference type="RefSeq" id="WP_112129403.1">
    <property type="nucleotide sequence ID" value="NZ_QMBQ01000006.1"/>
</dbReference>
<dbReference type="Proteomes" id="UP000251956">
    <property type="component" value="Unassembled WGS sequence"/>
</dbReference>
<proteinExistence type="predicted"/>
<evidence type="ECO:0000313" key="2">
    <source>
        <dbReference type="Proteomes" id="UP000251956"/>
    </source>
</evidence>
<protein>
    <submittedName>
        <fullName evidence="1">Uncharacterized protein</fullName>
    </submittedName>
</protein>
<reference evidence="1 2" key="2">
    <citation type="submission" date="2018-07" db="EMBL/GenBank/DDBJ databases">
        <title>Diversity of Mesorhizobium strains in Brazil.</title>
        <authorList>
            <person name="Helene L.C.F."/>
            <person name="Dall'Agnol R."/>
            <person name="Delamuta J.R.M."/>
            <person name="Hungria M."/>
        </authorList>
    </citation>
    <scope>NUCLEOTIDE SEQUENCE [LARGE SCALE GENOMIC DNA]</scope>
    <source>
        <strain evidence="1 2">CNPSo 3140</strain>
    </source>
</reference>
<evidence type="ECO:0000313" key="1">
    <source>
        <dbReference type="EMBL" id="RAZ74476.1"/>
    </source>
</evidence>
<keyword evidence="2" id="KW-1185">Reference proteome</keyword>
<gene>
    <name evidence="1" type="ORF">DPM35_22410</name>
</gene>
<comment type="caution">
    <text evidence="1">The sequence shown here is derived from an EMBL/GenBank/DDBJ whole genome shotgun (WGS) entry which is preliminary data.</text>
</comment>
<name>A0A330GXH1_9HYPH</name>